<reference evidence="1 2" key="1">
    <citation type="submission" date="2013-05" db="EMBL/GenBank/DDBJ databases">
        <title>Complete genome sequence of Bacillus thuringiensis YBT-1518, a typical strain with high toxicity to nematode.</title>
        <authorList>
            <person name="Wang P."/>
            <person name="Zhang C."/>
            <person name="Guo M."/>
            <person name="Guo S."/>
            <person name="Zhu Y."/>
            <person name="Zheng J."/>
            <person name="Zhu L."/>
            <person name="Ruan L."/>
            <person name="Peng D."/>
            <person name="Sun M."/>
        </authorList>
    </citation>
    <scope>NUCLEOTIDE SEQUENCE [LARGE SCALE GENOMIC DNA]</scope>
    <source>
        <strain evidence="1 2">YBT-1518</strain>
        <plasmid evidence="1 2">pBMB0233</plasmid>
    </source>
</reference>
<organism evidence="1 2">
    <name type="scientific">Bacillus thuringiensis YBT-1518</name>
    <dbReference type="NCBI Taxonomy" id="529122"/>
    <lineage>
        <taxon>Bacteria</taxon>
        <taxon>Bacillati</taxon>
        <taxon>Bacillota</taxon>
        <taxon>Bacilli</taxon>
        <taxon>Bacillales</taxon>
        <taxon>Bacillaceae</taxon>
        <taxon>Bacillus</taxon>
        <taxon>Bacillus cereus group</taxon>
    </lineage>
</organism>
<dbReference type="KEGG" id="bthu:YBT1518_31320"/>
<dbReference type="EMBL" id="CP005940">
    <property type="protein sequence ID" value="AHA75746.1"/>
    <property type="molecule type" value="Genomic_DNA"/>
</dbReference>
<protein>
    <submittedName>
        <fullName evidence="1">Uncharacterized protein</fullName>
    </submittedName>
</protein>
<name>A0A9W3KJ59_BACTU</name>
<accession>A0A9W3KJ59</accession>
<proteinExistence type="predicted"/>
<evidence type="ECO:0000313" key="1">
    <source>
        <dbReference type="EMBL" id="AHA75746.1"/>
    </source>
</evidence>
<sequence>MKLLFKNYVTGFVVSAMSVTILTPSIYAEGNISQNNTIDSMKQKQECTNNLPIEKIGDNTTSNSLQIIVPTSNHGVNTNNVSFVYQDESKLADLAIQITKEGVRSFIHIKNNVAPKEYEFTVHMPNGWKLVTFAEYMGGEQDTGDVFIVDEQNTIQSIFMPSWIKDANGKTISTHYKVNGAKLIQIVDFDKNTAFPLSGVTGK</sequence>
<dbReference type="AlphaFoldDB" id="A0A9W3KJ59"/>
<dbReference type="Proteomes" id="UP000018566">
    <property type="component" value="Plasmid pBMB0233"/>
</dbReference>
<geneLocation type="plasmid" evidence="1 2">
    <name>pBMB0233</name>
</geneLocation>
<dbReference type="RefSeq" id="WP_023524014.1">
    <property type="nucleotide sequence ID" value="NC_022882.1"/>
</dbReference>
<gene>
    <name evidence="1" type="ORF">YBT1518_31320</name>
</gene>
<evidence type="ECO:0000313" key="2">
    <source>
        <dbReference type="Proteomes" id="UP000018566"/>
    </source>
</evidence>
<keyword evidence="1" id="KW-0614">Plasmid</keyword>